<keyword evidence="1" id="KW-0472">Membrane</keyword>
<gene>
    <name evidence="4" type="ORF">EIA08_01665</name>
    <name evidence="3" type="ORF">G5603_01830</name>
    <name evidence="2" type="ORF">HL601_10070</name>
</gene>
<feature type="transmembrane region" description="Helical" evidence="1">
    <location>
        <begin position="87"/>
        <end position="111"/>
    </location>
</feature>
<reference evidence="3 6" key="4">
    <citation type="submission" date="2020-02" db="EMBL/GenBank/DDBJ databases">
        <title>WGS of Carbapenem-Resistant Enterobacteriaceae.</title>
        <authorList>
            <person name="Tokajian S."/>
            <person name="El Chaar M."/>
            <person name="El Khoury M."/>
        </authorList>
    </citation>
    <scope>NUCLEOTIDE SEQUENCE [LARGE SCALE GENOMIC DNA]</scope>
    <source>
        <strain evidence="3 6">ECM_75</strain>
    </source>
</reference>
<reference evidence="2" key="1">
    <citation type="journal article" date="2018" name="Genome Biol.">
        <title>SKESA: strategic k-mer extension for scrupulous assemblies.</title>
        <authorList>
            <person name="Souvorov A."/>
            <person name="Agarwala R."/>
            <person name="Lipman D.J."/>
        </authorList>
    </citation>
    <scope>NUCLEOTIDE SEQUENCE [LARGE SCALE GENOMIC DNA]</scope>
    <source>
        <strain evidence="2">EC00605</strain>
    </source>
</reference>
<accession>A0A154C8X4</accession>
<feature type="transmembrane region" description="Helical" evidence="1">
    <location>
        <begin position="21"/>
        <end position="46"/>
    </location>
</feature>
<evidence type="ECO:0000313" key="6">
    <source>
        <dbReference type="Proteomes" id="UP000472856"/>
    </source>
</evidence>
<evidence type="ECO:0000313" key="3">
    <source>
        <dbReference type="EMBL" id="NGE86938.1"/>
    </source>
</evidence>
<proteinExistence type="predicted"/>
<sequence length="268" mass="30713">MSVMNPISSNIFNAEFLNTPAAALAAWISIIGAVITLVTIVIRALFKYRKSHDVILKKSGIPAFILNFFLIKISLKRLPTITWAEKSFTVLFSLLFLCAIYLFGPVFIQAIRTPPNSTLLYWIKSGESFYMSKKMATAATILTTPDWEISKDDCEESSSASTEKYKSLTIEHKEILCKLLTTDEGNAYIDEEVKNFVKDKFFIYSFAPTTIFILLWISLGFILTIHYSKKVRKYILTEQKNAIHWAYGEFKTEGIYSIYQELEHKTHH</sequence>
<name>A0A154C8X4_ECOLX</name>
<dbReference type="AlphaFoldDB" id="A0A154C8X4"/>
<organism evidence="4 5">
    <name type="scientific">Escherichia coli</name>
    <dbReference type="NCBI Taxonomy" id="562"/>
    <lineage>
        <taxon>Bacteria</taxon>
        <taxon>Pseudomonadati</taxon>
        <taxon>Pseudomonadota</taxon>
        <taxon>Gammaproteobacteria</taxon>
        <taxon>Enterobacterales</taxon>
        <taxon>Enterobacteriaceae</taxon>
        <taxon>Escherichia</taxon>
    </lineage>
</organism>
<dbReference type="Pfam" id="PF19723">
    <property type="entry name" value="DUF6216"/>
    <property type="match status" value="1"/>
</dbReference>
<evidence type="ECO:0000313" key="4">
    <source>
        <dbReference type="EMBL" id="RRD78821.1"/>
    </source>
</evidence>
<keyword evidence="1" id="KW-1133">Transmembrane helix</keyword>
<dbReference type="Proteomes" id="UP000271008">
    <property type="component" value="Unassembled WGS sequence"/>
</dbReference>
<dbReference type="Proteomes" id="UP000472856">
    <property type="component" value="Unassembled WGS sequence"/>
</dbReference>
<comment type="caution">
    <text evidence="4">The sequence shown here is derived from an EMBL/GenBank/DDBJ whole genome shotgun (WGS) entry which is preliminary data.</text>
</comment>
<reference evidence="4 5" key="2">
    <citation type="submission" date="2018-11" db="EMBL/GenBank/DDBJ databases">
        <title>Enterobacteriaceae from Patient.</title>
        <authorList>
            <person name="Shen C."/>
            <person name="Yang Y."/>
            <person name="Tian G."/>
        </authorList>
    </citation>
    <scope>NUCLEOTIDE SEQUENCE [LARGE SCALE GENOMIC DNA]</scope>
    <source>
        <strain evidence="4 5">GBGD28</strain>
    </source>
</reference>
<keyword evidence="1" id="KW-0812">Transmembrane</keyword>
<protein>
    <submittedName>
        <fullName evidence="4">Uncharacterized protein</fullName>
    </submittedName>
</protein>
<feature type="transmembrane region" description="Helical" evidence="1">
    <location>
        <begin position="201"/>
        <end position="225"/>
    </location>
</feature>
<reference evidence="2" key="3">
    <citation type="submission" date="2019-09" db="EMBL/GenBank/DDBJ databases">
        <authorList>
            <consortium name="NCBI Pathogen Detection Project"/>
        </authorList>
    </citation>
    <scope>NUCLEOTIDE SEQUENCE</scope>
    <source>
        <strain evidence="2">EC00605</strain>
    </source>
</reference>
<evidence type="ECO:0000256" key="1">
    <source>
        <dbReference type="SAM" id="Phobius"/>
    </source>
</evidence>
<dbReference type="InterPro" id="IPR046188">
    <property type="entry name" value="DUF6216"/>
</dbReference>
<dbReference type="RefSeq" id="WP_022645427.1">
    <property type="nucleotide sequence ID" value="NZ_AP022098.1"/>
</dbReference>
<evidence type="ECO:0000313" key="5">
    <source>
        <dbReference type="Proteomes" id="UP000271008"/>
    </source>
</evidence>
<dbReference type="EMBL" id="JAAJRI010000001">
    <property type="protein sequence ID" value="NGE86938.1"/>
    <property type="molecule type" value="Genomic_DNA"/>
</dbReference>
<evidence type="ECO:0000313" key="2">
    <source>
        <dbReference type="EMBL" id="HAJ0995955.1"/>
    </source>
</evidence>
<dbReference type="EMBL" id="RQTU01000001">
    <property type="protein sequence ID" value="RRD78821.1"/>
    <property type="molecule type" value="Genomic_DNA"/>
</dbReference>
<dbReference type="EMBL" id="DABGZR010000008">
    <property type="protein sequence ID" value="HAJ0995955.1"/>
    <property type="molecule type" value="Genomic_DNA"/>
</dbReference>